<proteinExistence type="predicted"/>
<dbReference type="InterPro" id="IPR036217">
    <property type="entry name" value="MethylDNA_cys_MeTrfase_DNAb"/>
</dbReference>
<dbReference type="Pfam" id="PF01035">
    <property type="entry name" value="DNA_binding_1"/>
    <property type="match status" value="1"/>
</dbReference>
<dbReference type="InterPro" id="IPR036388">
    <property type="entry name" value="WH-like_DNA-bd_sf"/>
</dbReference>
<keyword evidence="3 8" id="KW-0808">Transferase</keyword>
<dbReference type="PANTHER" id="PTHR10815">
    <property type="entry name" value="METHYLATED-DNA--PROTEIN-CYSTEINE METHYLTRANSFERASE"/>
    <property type="match status" value="1"/>
</dbReference>
<evidence type="ECO:0000313" key="9">
    <source>
        <dbReference type="Proteomes" id="UP000229674"/>
    </source>
</evidence>
<dbReference type="InterPro" id="IPR014048">
    <property type="entry name" value="MethylDNA_cys_MeTrfase_DNA-bd"/>
</dbReference>
<keyword evidence="2 8" id="KW-0489">Methyltransferase</keyword>
<dbReference type="InterPro" id="IPR001497">
    <property type="entry name" value="MethylDNA_cys_MeTrfase_AS"/>
</dbReference>
<comment type="caution">
    <text evidence="8">The sequence shown here is derived from an EMBL/GenBank/DDBJ whole genome shotgun (WGS) entry which is preliminary data.</text>
</comment>
<sequence length="85" mass="9657">METFREKVLAVVRQIPRGKVLTYREVARRAGNPRAYQAVGNILSGNYNPKIPCHRVVRSDGHTGGYNRGAAVKRRFLEHEGIRLK</sequence>
<evidence type="ECO:0000256" key="5">
    <source>
        <dbReference type="ARBA" id="ARBA00023204"/>
    </source>
</evidence>
<dbReference type="PROSITE" id="PS00374">
    <property type="entry name" value="MGMT"/>
    <property type="match status" value="1"/>
</dbReference>
<keyword evidence="5" id="KW-0234">DNA repair</keyword>
<keyword evidence="4" id="KW-0227">DNA damage</keyword>
<reference evidence="9" key="1">
    <citation type="submission" date="2017-09" db="EMBL/GenBank/DDBJ databases">
        <title>Depth-based differentiation of microbial function through sediment-hosted aquifers and enrichment of novel symbionts in the deep terrestrial subsurface.</title>
        <authorList>
            <person name="Probst A.J."/>
            <person name="Ladd B."/>
            <person name="Jarett J.K."/>
            <person name="Geller-Mcgrath D.E."/>
            <person name="Sieber C.M.K."/>
            <person name="Emerson J.B."/>
            <person name="Anantharaman K."/>
            <person name="Thomas B.C."/>
            <person name="Malmstrom R."/>
            <person name="Stieglmeier M."/>
            <person name="Klingl A."/>
            <person name="Woyke T."/>
            <person name="Ryan C.M."/>
            <person name="Banfield J.F."/>
        </authorList>
    </citation>
    <scope>NUCLEOTIDE SEQUENCE [LARGE SCALE GENOMIC DNA]</scope>
</reference>
<organism evidence="8 9">
    <name type="scientific">Candidatus Colwellbacteria bacterium CG_4_9_14_0_2_um_filter_50_12</name>
    <dbReference type="NCBI Taxonomy" id="1974538"/>
    <lineage>
        <taxon>Bacteria</taxon>
        <taxon>Candidatus Colwelliibacteriota</taxon>
    </lineage>
</organism>
<comment type="catalytic activity">
    <reaction evidence="1">
        <text>a 4-O-methyl-thymidine in DNA + L-cysteinyl-[protein] = a thymidine in DNA + S-methyl-L-cysteinyl-[protein]</text>
        <dbReference type="Rhea" id="RHEA:53428"/>
        <dbReference type="Rhea" id="RHEA-COMP:10131"/>
        <dbReference type="Rhea" id="RHEA-COMP:10132"/>
        <dbReference type="Rhea" id="RHEA-COMP:13555"/>
        <dbReference type="Rhea" id="RHEA-COMP:13556"/>
        <dbReference type="ChEBI" id="CHEBI:29950"/>
        <dbReference type="ChEBI" id="CHEBI:82612"/>
        <dbReference type="ChEBI" id="CHEBI:137386"/>
        <dbReference type="ChEBI" id="CHEBI:137387"/>
        <dbReference type="EC" id="2.1.1.63"/>
    </reaction>
</comment>
<evidence type="ECO:0000256" key="1">
    <source>
        <dbReference type="ARBA" id="ARBA00001286"/>
    </source>
</evidence>
<dbReference type="EMBL" id="PFQX01000051">
    <property type="protein sequence ID" value="PJC65312.1"/>
    <property type="molecule type" value="Genomic_DNA"/>
</dbReference>
<dbReference type="PANTHER" id="PTHR10815:SF13">
    <property type="entry name" value="METHYLATED-DNA--PROTEIN-CYSTEINE METHYLTRANSFERASE"/>
    <property type="match status" value="1"/>
</dbReference>
<feature type="domain" description="Methylated-DNA-[protein]-cysteine S-methyltransferase DNA binding" evidence="7">
    <location>
        <begin position="4"/>
        <end position="82"/>
    </location>
</feature>
<evidence type="ECO:0000313" key="8">
    <source>
        <dbReference type="EMBL" id="PJC65312.1"/>
    </source>
</evidence>
<protein>
    <submittedName>
        <fullName evidence="8">6-O-methylguanine DNA methyltransferase</fullName>
    </submittedName>
</protein>
<dbReference type="GO" id="GO:0003908">
    <property type="term" value="F:methylated-DNA-[protein]-cysteine S-methyltransferase activity"/>
    <property type="evidence" value="ECO:0007669"/>
    <property type="project" value="UniProtKB-EC"/>
</dbReference>
<dbReference type="GO" id="GO:0032259">
    <property type="term" value="P:methylation"/>
    <property type="evidence" value="ECO:0007669"/>
    <property type="project" value="UniProtKB-KW"/>
</dbReference>
<accession>A0A2M8G1H2</accession>
<dbReference type="CDD" id="cd06445">
    <property type="entry name" value="ATase"/>
    <property type="match status" value="1"/>
</dbReference>
<gene>
    <name evidence="8" type="ORF">CO020_01355</name>
</gene>
<dbReference type="NCBIfam" id="TIGR00589">
    <property type="entry name" value="ogt"/>
    <property type="match status" value="1"/>
</dbReference>
<evidence type="ECO:0000256" key="3">
    <source>
        <dbReference type="ARBA" id="ARBA00022679"/>
    </source>
</evidence>
<evidence type="ECO:0000256" key="4">
    <source>
        <dbReference type="ARBA" id="ARBA00022763"/>
    </source>
</evidence>
<name>A0A2M8G1H2_9BACT</name>
<evidence type="ECO:0000256" key="2">
    <source>
        <dbReference type="ARBA" id="ARBA00022603"/>
    </source>
</evidence>
<dbReference type="Gene3D" id="1.10.10.10">
    <property type="entry name" value="Winged helix-like DNA-binding domain superfamily/Winged helix DNA-binding domain"/>
    <property type="match status" value="1"/>
</dbReference>
<dbReference type="Proteomes" id="UP000229674">
    <property type="component" value="Unassembled WGS sequence"/>
</dbReference>
<evidence type="ECO:0000256" key="6">
    <source>
        <dbReference type="ARBA" id="ARBA00049348"/>
    </source>
</evidence>
<evidence type="ECO:0000259" key="7">
    <source>
        <dbReference type="Pfam" id="PF01035"/>
    </source>
</evidence>
<dbReference type="AlphaFoldDB" id="A0A2M8G1H2"/>
<comment type="catalytic activity">
    <reaction evidence="6">
        <text>a 6-O-methyl-2'-deoxyguanosine in DNA + L-cysteinyl-[protein] = S-methyl-L-cysteinyl-[protein] + a 2'-deoxyguanosine in DNA</text>
        <dbReference type="Rhea" id="RHEA:24000"/>
        <dbReference type="Rhea" id="RHEA-COMP:10131"/>
        <dbReference type="Rhea" id="RHEA-COMP:10132"/>
        <dbReference type="Rhea" id="RHEA-COMP:11367"/>
        <dbReference type="Rhea" id="RHEA-COMP:11368"/>
        <dbReference type="ChEBI" id="CHEBI:29950"/>
        <dbReference type="ChEBI" id="CHEBI:82612"/>
        <dbReference type="ChEBI" id="CHEBI:85445"/>
        <dbReference type="ChEBI" id="CHEBI:85448"/>
        <dbReference type="EC" id="2.1.1.63"/>
    </reaction>
</comment>
<dbReference type="SUPFAM" id="SSF46767">
    <property type="entry name" value="Methylated DNA-protein cysteine methyltransferase, C-terminal domain"/>
    <property type="match status" value="1"/>
</dbReference>
<dbReference type="GO" id="GO:0006281">
    <property type="term" value="P:DNA repair"/>
    <property type="evidence" value="ECO:0007669"/>
    <property type="project" value="UniProtKB-KW"/>
</dbReference>